<protein>
    <submittedName>
        <fullName evidence="2">Uncharacterized protein</fullName>
    </submittedName>
</protein>
<organism evidence="2 3">
    <name type="scientific">Umezawaea tangerina</name>
    <dbReference type="NCBI Taxonomy" id="84725"/>
    <lineage>
        <taxon>Bacteria</taxon>
        <taxon>Bacillati</taxon>
        <taxon>Actinomycetota</taxon>
        <taxon>Actinomycetes</taxon>
        <taxon>Pseudonocardiales</taxon>
        <taxon>Pseudonocardiaceae</taxon>
        <taxon>Umezawaea</taxon>
    </lineage>
</organism>
<dbReference type="OrthoDB" id="3634697at2"/>
<comment type="caution">
    <text evidence="2">The sequence shown here is derived from an EMBL/GenBank/DDBJ whole genome shotgun (WGS) entry which is preliminary data.</text>
</comment>
<reference evidence="2 3" key="1">
    <citation type="submission" date="2018-03" db="EMBL/GenBank/DDBJ databases">
        <title>Genomic Encyclopedia of Archaeal and Bacterial Type Strains, Phase II (KMG-II): from individual species to whole genera.</title>
        <authorList>
            <person name="Goeker M."/>
        </authorList>
    </citation>
    <scope>NUCLEOTIDE SEQUENCE [LARGE SCALE GENOMIC DNA]</scope>
    <source>
        <strain evidence="2 3">DSM 44720</strain>
    </source>
</reference>
<dbReference type="AlphaFoldDB" id="A0A2T0TL41"/>
<sequence length="125" mass="13862">MSRQYLGVVGVAEAMGVTRHGVHKWRSRFPAHSTHPFPEPDVEVDGTPGWRPERLAEITRWRDALPGRGTGGGRPTAARQDYFRAAAARGLTRAEATRSLTVFADEFPEMTEPELCAWLVENFGA</sequence>
<accession>A0A2T0TL41</accession>
<dbReference type="RefSeq" id="WP_106185392.1">
    <property type="nucleotide sequence ID" value="NZ_PVTF01000001.1"/>
</dbReference>
<name>A0A2T0TL41_9PSEU</name>
<keyword evidence="3" id="KW-1185">Reference proteome</keyword>
<gene>
    <name evidence="2" type="ORF">CLV43_101631</name>
</gene>
<evidence type="ECO:0000313" key="3">
    <source>
        <dbReference type="Proteomes" id="UP000239494"/>
    </source>
</evidence>
<evidence type="ECO:0000256" key="1">
    <source>
        <dbReference type="SAM" id="MobiDB-lite"/>
    </source>
</evidence>
<evidence type="ECO:0000313" key="2">
    <source>
        <dbReference type="EMBL" id="PRY46355.1"/>
    </source>
</evidence>
<dbReference type="Proteomes" id="UP000239494">
    <property type="component" value="Unassembled WGS sequence"/>
</dbReference>
<feature type="region of interest" description="Disordered" evidence="1">
    <location>
        <begin position="30"/>
        <end position="49"/>
    </location>
</feature>
<proteinExistence type="predicted"/>
<dbReference type="EMBL" id="PVTF01000001">
    <property type="protein sequence ID" value="PRY46355.1"/>
    <property type="molecule type" value="Genomic_DNA"/>
</dbReference>